<dbReference type="Proteomes" id="UP001497623">
    <property type="component" value="Unassembled WGS sequence"/>
</dbReference>
<dbReference type="AlphaFoldDB" id="A0AAV2PWR1"/>
<evidence type="ECO:0000313" key="2">
    <source>
        <dbReference type="EMBL" id="CAL4064689.1"/>
    </source>
</evidence>
<sequence>MASKTKKKQLRELAKEMKSLNICVKQVQTIQGPPEAYKNDSGPPRGAIFIANYREFSDKIEYEKRKGSEIDVQNLTNLFRQMGYDHIVEGIQDCTKTETISAMRSLVNTKFTRQLIAWFLL</sequence>
<evidence type="ECO:0000313" key="3">
    <source>
        <dbReference type="Proteomes" id="UP001497623"/>
    </source>
</evidence>
<dbReference type="PROSITE" id="PS50208">
    <property type="entry name" value="CASPASE_P20"/>
    <property type="match status" value="1"/>
</dbReference>
<gene>
    <name evidence="2" type="ORF">MNOR_LOCUS4198</name>
</gene>
<organism evidence="2 3">
    <name type="scientific">Meganyctiphanes norvegica</name>
    <name type="common">Northern krill</name>
    <name type="synonym">Thysanopoda norvegica</name>
    <dbReference type="NCBI Taxonomy" id="48144"/>
    <lineage>
        <taxon>Eukaryota</taxon>
        <taxon>Metazoa</taxon>
        <taxon>Ecdysozoa</taxon>
        <taxon>Arthropoda</taxon>
        <taxon>Crustacea</taxon>
        <taxon>Multicrustacea</taxon>
        <taxon>Malacostraca</taxon>
        <taxon>Eumalacostraca</taxon>
        <taxon>Eucarida</taxon>
        <taxon>Euphausiacea</taxon>
        <taxon>Euphausiidae</taxon>
        <taxon>Meganyctiphanes</taxon>
    </lineage>
</organism>
<dbReference type="InterPro" id="IPR011600">
    <property type="entry name" value="Pept_C14_caspase"/>
</dbReference>
<proteinExistence type="predicted"/>
<dbReference type="InterPro" id="IPR029030">
    <property type="entry name" value="Caspase-like_dom_sf"/>
</dbReference>
<reference evidence="2 3" key="1">
    <citation type="submission" date="2024-05" db="EMBL/GenBank/DDBJ databases">
        <authorList>
            <person name="Wallberg A."/>
        </authorList>
    </citation>
    <scope>NUCLEOTIDE SEQUENCE [LARGE SCALE GENOMIC DNA]</scope>
</reference>
<keyword evidence="3" id="KW-1185">Reference proteome</keyword>
<protein>
    <recommendedName>
        <fullName evidence="1">Caspase family p20 domain-containing protein</fullName>
    </recommendedName>
</protein>
<comment type="caution">
    <text evidence="2">The sequence shown here is derived from an EMBL/GenBank/DDBJ whole genome shotgun (WGS) entry which is preliminary data.</text>
</comment>
<dbReference type="SUPFAM" id="SSF52129">
    <property type="entry name" value="Caspase-like"/>
    <property type="match status" value="1"/>
</dbReference>
<accession>A0AAV2PWR1</accession>
<evidence type="ECO:0000259" key="1">
    <source>
        <dbReference type="PROSITE" id="PS50208"/>
    </source>
</evidence>
<dbReference type="GO" id="GO:0006508">
    <property type="term" value="P:proteolysis"/>
    <property type="evidence" value="ECO:0007669"/>
    <property type="project" value="InterPro"/>
</dbReference>
<dbReference type="EMBL" id="CAXKWB010001526">
    <property type="protein sequence ID" value="CAL4064689.1"/>
    <property type="molecule type" value="Genomic_DNA"/>
</dbReference>
<dbReference type="Pfam" id="PF00656">
    <property type="entry name" value="Peptidase_C14"/>
    <property type="match status" value="1"/>
</dbReference>
<name>A0AAV2PWR1_MEGNR</name>
<dbReference type="InterPro" id="IPR001309">
    <property type="entry name" value="Pept_C14_p20"/>
</dbReference>
<dbReference type="GO" id="GO:0004197">
    <property type="term" value="F:cysteine-type endopeptidase activity"/>
    <property type="evidence" value="ECO:0007669"/>
    <property type="project" value="InterPro"/>
</dbReference>
<dbReference type="Gene3D" id="3.40.50.1460">
    <property type="match status" value="1"/>
</dbReference>
<feature type="domain" description="Caspase family p20" evidence="1">
    <location>
        <begin position="44"/>
        <end position="85"/>
    </location>
</feature>